<dbReference type="InterPro" id="IPR001789">
    <property type="entry name" value="Sig_transdc_resp-reg_receiver"/>
</dbReference>
<dbReference type="InterPro" id="IPR011006">
    <property type="entry name" value="CheY-like_superfamily"/>
</dbReference>
<dbReference type="InterPro" id="IPR013656">
    <property type="entry name" value="PAS_4"/>
</dbReference>
<dbReference type="GO" id="GO:0000155">
    <property type="term" value="F:phosphorelay sensor kinase activity"/>
    <property type="evidence" value="ECO:0007669"/>
    <property type="project" value="InterPro"/>
</dbReference>
<evidence type="ECO:0000259" key="13">
    <source>
        <dbReference type="PROSITE" id="PS50113"/>
    </source>
</evidence>
<feature type="domain" description="PAC" evidence="13">
    <location>
        <begin position="823"/>
        <end position="873"/>
    </location>
</feature>
<dbReference type="CDD" id="cd00082">
    <property type="entry name" value="HisKA"/>
    <property type="match status" value="1"/>
</dbReference>
<keyword evidence="8" id="KW-0902">Two-component regulatory system</keyword>
<feature type="domain" description="PAC" evidence="13">
    <location>
        <begin position="158"/>
        <end position="210"/>
    </location>
</feature>
<dbReference type="HOGENOM" id="CLU_241604_0_0_0"/>
<dbReference type="Gene3D" id="3.30.450.20">
    <property type="entry name" value="PAS domain"/>
    <property type="match status" value="6"/>
</dbReference>
<dbReference type="Pfam" id="PF00512">
    <property type="entry name" value="HisKA"/>
    <property type="match status" value="1"/>
</dbReference>
<dbReference type="PROSITE" id="PS50109">
    <property type="entry name" value="HIS_KIN"/>
    <property type="match status" value="1"/>
</dbReference>
<dbReference type="KEGG" id="ote:Oter_2471"/>
<feature type="domain" description="PAC" evidence="13">
    <location>
        <begin position="1247"/>
        <end position="1299"/>
    </location>
</feature>
<dbReference type="SUPFAM" id="SSF55874">
    <property type="entry name" value="ATPase domain of HSP90 chaperone/DNA topoisomerase II/histidine kinase"/>
    <property type="match status" value="1"/>
</dbReference>
<feature type="domain" description="Response regulatory" evidence="11">
    <location>
        <begin position="1549"/>
        <end position="1669"/>
    </location>
</feature>
<dbReference type="SMART" id="SM00387">
    <property type="entry name" value="HATPase_c"/>
    <property type="match status" value="1"/>
</dbReference>
<dbReference type="InterPro" id="IPR036890">
    <property type="entry name" value="HATPase_C_sf"/>
</dbReference>
<dbReference type="Pfam" id="PF00072">
    <property type="entry name" value="Response_reg"/>
    <property type="match status" value="1"/>
</dbReference>
<dbReference type="InterPro" id="IPR003661">
    <property type="entry name" value="HisK_dim/P_dom"/>
</dbReference>
<keyword evidence="5" id="KW-0547">Nucleotide-binding</keyword>
<dbReference type="InterPro" id="IPR035965">
    <property type="entry name" value="PAS-like_dom_sf"/>
</dbReference>
<dbReference type="EMBL" id="CP001032">
    <property type="protein sequence ID" value="ACB75753.1"/>
    <property type="molecule type" value="Genomic_DNA"/>
</dbReference>
<keyword evidence="6 14" id="KW-0418">Kinase</keyword>
<dbReference type="GO" id="GO:0005524">
    <property type="term" value="F:ATP binding"/>
    <property type="evidence" value="ECO:0007669"/>
    <property type="project" value="UniProtKB-KW"/>
</dbReference>
<dbReference type="InterPro" id="IPR003594">
    <property type="entry name" value="HATPase_dom"/>
</dbReference>
<dbReference type="OrthoDB" id="9784397at2"/>
<dbReference type="SUPFAM" id="SSF47384">
    <property type="entry name" value="Homodimeric domain of signal transducing histidine kinase"/>
    <property type="match status" value="1"/>
</dbReference>
<keyword evidence="15" id="KW-1185">Reference proteome</keyword>
<dbReference type="InterPro" id="IPR005467">
    <property type="entry name" value="His_kinase_dom"/>
</dbReference>
<dbReference type="PROSITE" id="PS50113">
    <property type="entry name" value="PAC"/>
    <property type="match status" value="3"/>
</dbReference>
<dbReference type="PANTHER" id="PTHR43065:SF46">
    <property type="entry name" value="C4-DICARBOXYLATE TRANSPORT SENSOR PROTEIN DCTB"/>
    <property type="match status" value="1"/>
</dbReference>
<dbReference type="PANTHER" id="PTHR43065">
    <property type="entry name" value="SENSOR HISTIDINE KINASE"/>
    <property type="match status" value="1"/>
</dbReference>
<evidence type="ECO:0000256" key="7">
    <source>
        <dbReference type="ARBA" id="ARBA00022840"/>
    </source>
</evidence>
<dbReference type="PRINTS" id="PR00344">
    <property type="entry name" value="BCTRLSENSOR"/>
</dbReference>
<dbReference type="SMART" id="SM00091">
    <property type="entry name" value="PAS"/>
    <property type="match status" value="2"/>
</dbReference>
<evidence type="ECO:0000256" key="6">
    <source>
        <dbReference type="ARBA" id="ARBA00022777"/>
    </source>
</evidence>
<evidence type="ECO:0000256" key="1">
    <source>
        <dbReference type="ARBA" id="ARBA00000085"/>
    </source>
</evidence>
<feature type="domain" description="PAS" evidence="12">
    <location>
        <begin position="1169"/>
        <end position="1214"/>
    </location>
</feature>
<evidence type="ECO:0000313" key="15">
    <source>
        <dbReference type="Proteomes" id="UP000007013"/>
    </source>
</evidence>
<dbReference type="NCBIfam" id="TIGR00229">
    <property type="entry name" value="sensory_box"/>
    <property type="match status" value="1"/>
</dbReference>
<dbReference type="InterPro" id="IPR000700">
    <property type="entry name" value="PAS-assoc_C"/>
</dbReference>
<evidence type="ECO:0000256" key="3">
    <source>
        <dbReference type="ARBA" id="ARBA00022553"/>
    </source>
</evidence>
<dbReference type="SUPFAM" id="SSF52172">
    <property type="entry name" value="CheY-like"/>
    <property type="match status" value="1"/>
</dbReference>
<evidence type="ECO:0000259" key="11">
    <source>
        <dbReference type="PROSITE" id="PS50110"/>
    </source>
</evidence>
<dbReference type="EC" id="2.7.13.3" evidence="2"/>
<dbReference type="InterPro" id="IPR036097">
    <property type="entry name" value="HisK_dim/P_sf"/>
</dbReference>
<dbReference type="InterPro" id="IPR000014">
    <property type="entry name" value="PAS"/>
</dbReference>
<organism evidence="14 15">
    <name type="scientific">Opitutus terrae (strain DSM 11246 / JCM 15787 / PB90-1)</name>
    <dbReference type="NCBI Taxonomy" id="452637"/>
    <lineage>
        <taxon>Bacteria</taxon>
        <taxon>Pseudomonadati</taxon>
        <taxon>Verrucomicrobiota</taxon>
        <taxon>Opitutia</taxon>
        <taxon>Opitutales</taxon>
        <taxon>Opitutaceae</taxon>
        <taxon>Opitutus</taxon>
    </lineage>
</organism>
<feature type="modified residue" description="4-aspartylphosphate" evidence="9">
    <location>
        <position position="1603"/>
    </location>
</feature>
<dbReference type="Gene3D" id="3.40.50.2300">
    <property type="match status" value="1"/>
</dbReference>
<reference evidence="14 15" key="1">
    <citation type="journal article" date="2011" name="J. Bacteriol.">
        <title>Genome sequence of the verrucomicrobium Opitutus terrae PB90-1, an abundant inhabitant of rice paddy soil ecosystems.</title>
        <authorList>
            <person name="van Passel M.W."/>
            <person name="Kant R."/>
            <person name="Palva A."/>
            <person name="Copeland A."/>
            <person name="Lucas S."/>
            <person name="Lapidus A."/>
            <person name="Glavina del Rio T."/>
            <person name="Pitluck S."/>
            <person name="Goltsman E."/>
            <person name="Clum A."/>
            <person name="Sun H."/>
            <person name="Schmutz J."/>
            <person name="Larimer F.W."/>
            <person name="Land M.L."/>
            <person name="Hauser L."/>
            <person name="Kyrpides N."/>
            <person name="Mikhailova N."/>
            <person name="Richardson P.P."/>
            <person name="Janssen P.H."/>
            <person name="de Vos W.M."/>
            <person name="Smidt H."/>
        </authorList>
    </citation>
    <scope>NUCLEOTIDE SEQUENCE [LARGE SCALE GENOMIC DNA]</scope>
    <source>
        <strain evidence="15">DSM 11246 / JCM 15787 / PB90-1</strain>
    </source>
</reference>
<dbReference type="SMART" id="SM00086">
    <property type="entry name" value="PAC"/>
    <property type="match status" value="7"/>
</dbReference>
<proteinExistence type="predicted"/>
<name>B1ZSW4_OPITP</name>
<evidence type="ECO:0000256" key="9">
    <source>
        <dbReference type="PROSITE-ProRule" id="PRU00169"/>
    </source>
</evidence>
<dbReference type="STRING" id="452637.Oter_2471"/>
<dbReference type="Proteomes" id="UP000007013">
    <property type="component" value="Chromosome"/>
</dbReference>
<keyword evidence="4" id="KW-0808">Transferase</keyword>
<dbReference type="PROSITE" id="PS50110">
    <property type="entry name" value="RESPONSE_REGULATORY"/>
    <property type="match status" value="1"/>
</dbReference>
<dbReference type="SMART" id="SM00388">
    <property type="entry name" value="HisKA"/>
    <property type="match status" value="1"/>
</dbReference>
<dbReference type="Pfam" id="PF02518">
    <property type="entry name" value="HATPase_c"/>
    <property type="match status" value="1"/>
</dbReference>
<dbReference type="SMART" id="SM00448">
    <property type="entry name" value="REC"/>
    <property type="match status" value="1"/>
</dbReference>
<dbReference type="eggNOG" id="COG0784">
    <property type="taxonomic scope" value="Bacteria"/>
</dbReference>
<dbReference type="Gene3D" id="1.10.287.130">
    <property type="match status" value="1"/>
</dbReference>
<dbReference type="CDD" id="cd17546">
    <property type="entry name" value="REC_hyHK_CKI1_RcsC-like"/>
    <property type="match status" value="1"/>
</dbReference>
<dbReference type="Pfam" id="PF08448">
    <property type="entry name" value="PAS_4"/>
    <property type="match status" value="1"/>
</dbReference>
<evidence type="ECO:0000256" key="2">
    <source>
        <dbReference type="ARBA" id="ARBA00012438"/>
    </source>
</evidence>
<dbReference type="CDD" id="cd00130">
    <property type="entry name" value="PAS"/>
    <property type="match status" value="1"/>
</dbReference>
<dbReference type="SUPFAM" id="SSF55785">
    <property type="entry name" value="PYP-like sensor domain (PAS domain)"/>
    <property type="match status" value="7"/>
</dbReference>
<dbReference type="eggNOG" id="COG2202">
    <property type="taxonomic scope" value="Bacteria"/>
</dbReference>
<accession>B1ZSW4</accession>
<keyword evidence="7" id="KW-0067">ATP-binding</keyword>
<evidence type="ECO:0000256" key="4">
    <source>
        <dbReference type="ARBA" id="ARBA00022679"/>
    </source>
</evidence>
<feature type="domain" description="Histidine kinase" evidence="10">
    <location>
        <begin position="1312"/>
        <end position="1528"/>
    </location>
</feature>
<gene>
    <name evidence="14" type="ordered locus">Oter_2471</name>
</gene>
<evidence type="ECO:0000259" key="10">
    <source>
        <dbReference type="PROSITE" id="PS50109"/>
    </source>
</evidence>
<evidence type="ECO:0000259" key="12">
    <source>
        <dbReference type="PROSITE" id="PS50112"/>
    </source>
</evidence>
<evidence type="ECO:0000256" key="8">
    <source>
        <dbReference type="ARBA" id="ARBA00023012"/>
    </source>
</evidence>
<dbReference type="eggNOG" id="COG5002">
    <property type="taxonomic scope" value="Bacteria"/>
</dbReference>
<dbReference type="InterPro" id="IPR004358">
    <property type="entry name" value="Sig_transdc_His_kin-like_C"/>
</dbReference>
<dbReference type="RefSeq" id="WP_012375288.1">
    <property type="nucleotide sequence ID" value="NC_010571.1"/>
</dbReference>
<keyword evidence="3 9" id="KW-0597">Phosphoprotein</keyword>
<evidence type="ECO:0000256" key="5">
    <source>
        <dbReference type="ARBA" id="ARBA00022741"/>
    </source>
</evidence>
<dbReference type="InterPro" id="IPR001610">
    <property type="entry name" value="PAC"/>
</dbReference>
<sequence>MNLHPLRDIKAFGASPKGGGCVRAGLAAALFAPVRSPAAEPVLAGFTGSGWWLAAALVVAAAVVTWLITKAIGRRTAGQAGQLKSLLEFANCLLWEARVELQGDALKWDVSLQSTALAQQLFGHLPPRPDEGLWDRFEVPEREEMEARCRTALRERRSHYEHQFSFVREGRPVWLRESVTVTPESGNRFHLVGLVTDVTRQRETELARRASEERVRQLLSRSDCMLWEARVRQDEAGAFHWDWFIPKSELYRRLVGEAGGPNRMPWDASIVPEYGEIEARAKSAMREGRDGYEQEFRVVANNSVLWMHEQVVVKALSPREWMLQGVVIDITVQRQAEESKRASEAQLQQVMGTADFLLWHARVFVGPDGRMQWVLNVPGSTLYRRLFGRDPQHPLALPWNQLVSADVYAQMDARSAHAIKTGAEGYEQEFPARRGSEEFWLREQATIRAVGPGEWQVVGIVTDATTRHLAEEARLASERALREILERAGCLLWRATVMRTEEGVRWTEFEMPASRLSTEIFGGRMPTRSDQLWDYAEVPDLAQMNVVSTRALLSGSQGYEQEFRAVQGDRLFWLHEQVAITKTGPDEWHAVGVVTDVTQRHLAQEAQRQSEVRLEELLRTADCLIWQGEVSLRSDGTLEWVLYVPRSRLFRRIFGHDPQGKVIRWDEVRVPELPEMQRTARMALSSGHPGYEQVFHVPKPNGDIWVTEQVTISPAGPQRWSVVGVITDITARREAEEARRTTEAQLQQILELADCMVWQATITEHEDGELDWKLFTPNSVLYRRLFGDGEGEPEMGWDRLDVPEHAEMHERATAAIRRRDPGYEQEFRVVLPQGVVWLREVVTVTGLDEHRFRLVGVITDITAQREAQEAYRASVAQVEQMLVAADCTLWQARVFEVAPRQLRWVMFVPRSRLYRELFGRDPSPPAGLPWTEVTDAATRAEIDRHATEAILGEQPAYEQEFRAQRGARAFWLHEQVSITPIGPGEWRLVGVMTDMTARREAEQAVRASELRYRTLFQHMPVAIIEIDFSEVGRWLASVRARGITDLSAWLRAHPRELLRPARLIRVLDCNDTAMDVLRATGPSDFRRRRMRLATPDMMELVRSAILCLWDERNTLEAEVEMRDFEGGLHEMNVRWWMELTEEGLDFRQSVLVLVDLTELKQAEAALAAEKERLAVTLRAMAEGVITTDVEGRVQFINDAAVSFTQWEASAAIGRPVQEVCLLENDRTGERVEMPVARVGRGDVVMDLPPRTRLVRRDGASRLVEGCCAPIHSAVSKVIGTVFVFRDVTEHERLEQELVRATKLESVGILAGGIAHDFNNILTAVMGNVALAGLDVDPESEAARSLREAEKATLRARDLTQQLLTFAKGGEPVRAAVQLGGTVHEIVTFTLHGSKVRAAYDIPDDLWPADVDKGQIGRVVQNLVLNAVQAMPEGGTVSIALRNERIEGYSQVALAPGDYVRIAIADTGVGIPPEHLPRIFDPYFSTKPMGSGLGLAAVYSIVNKHRGGIDVKSQVGKGSTFTIWLPASHDQAADESPNMPVTRTTVLKGRVLFMDDEEPIREMAVFLLRRLGMEVECAADGAEAVHKYEEARAAGNPFALVIMDLTVPGGMGGREAIGQLRALDPNVRAVVSSGYSSDPVLANYREHGFCGVVAKPYEVADLARVLRSVLGGSNGVAE</sequence>
<evidence type="ECO:0000313" key="14">
    <source>
        <dbReference type="EMBL" id="ACB75753.1"/>
    </source>
</evidence>
<dbReference type="PROSITE" id="PS50112">
    <property type="entry name" value="PAS"/>
    <property type="match status" value="1"/>
</dbReference>
<protein>
    <recommendedName>
        <fullName evidence="2">histidine kinase</fullName>
        <ecNumber evidence="2">2.7.13.3</ecNumber>
    </recommendedName>
</protein>
<dbReference type="Gene3D" id="3.30.565.10">
    <property type="entry name" value="Histidine kinase-like ATPase, C-terminal domain"/>
    <property type="match status" value="1"/>
</dbReference>
<comment type="catalytic activity">
    <reaction evidence="1">
        <text>ATP + protein L-histidine = ADP + protein N-phospho-L-histidine.</text>
        <dbReference type="EC" id="2.7.13.3"/>
    </reaction>
</comment>